<dbReference type="PANTHER" id="PTHR18937">
    <property type="entry name" value="STRUCTURAL MAINTENANCE OF CHROMOSOMES SMC FAMILY MEMBER"/>
    <property type="match status" value="1"/>
</dbReference>
<keyword evidence="11" id="KW-1185">Reference proteome</keyword>
<feature type="coiled-coil region" evidence="8">
    <location>
        <begin position="273"/>
        <end position="370"/>
    </location>
</feature>
<dbReference type="GO" id="GO:0051301">
    <property type="term" value="P:cell division"/>
    <property type="evidence" value="ECO:0007669"/>
    <property type="project" value="UniProtKB-KW"/>
</dbReference>
<protein>
    <recommendedName>
        <fullName evidence="7">Structural maintenance of chromosomes protein</fullName>
    </recommendedName>
</protein>
<dbReference type="Pfam" id="PF06470">
    <property type="entry name" value="SMC_hinge"/>
    <property type="match status" value="1"/>
</dbReference>
<dbReference type="GO" id="GO:0005524">
    <property type="term" value="F:ATP binding"/>
    <property type="evidence" value="ECO:0007669"/>
    <property type="project" value="InterPro"/>
</dbReference>
<comment type="similarity">
    <text evidence="7">Belongs to the SMC family.</text>
</comment>
<dbReference type="Gene3D" id="3.30.70.1620">
    <property type="match status" value="1"/>
</dbReference>
<dbReference type="GO" id="GO:0008278">
    <property type="term" value="C:cohesin complex"/>
    <property type="evidence" value="ECO:0007669"/>
    <property type="project" value="TreeGrafter"/>
</dbReference>
<evidence type="ECO:0000256" key="5">
    <source>
        <dbReference type="ARBA" id="ARBA00023242"/>
    </source>
</evidence>
<dbReference type="PIRSF" id="PIRSF005719">
    <property type="entry name" value="SMC"/>
    <property type="match status" value="1"/>
</dbReference>
<keyword evidence="3" id="KW-0498">Mitosis</keyword>
<dbReference type="InterPro" id="IPR027417">
    <property type="entry name" value="P-loop_NTPase"/>
</dbReference>
<evidence type="ECO:0000259" key="9">
    <source>
        <dbReference type="SMART" id="SM00968"/>
    </source>
</evidence>
<accession>A0A078B464</accession>
<evidence type="ECO:0000256" key="7">
    <source>
        <dbReference type="PIRNR" id="PIRNR005719"/>
    </source>
</evidence>
<feature type="coiled-coil region" evidence="8">
    <location>
        <begin position="873"/>
        <end position="944"/>
    </location>
</feature>
<feature type="coiled-coil region" evidence="8">
    <location>
        <begin position="439"/>
        <end position="501"/>
    </location>
</feature>
<dbReference type="Gene3D" id="1.20.1060.20">
    <property type="match status" value="1"/>
</dbReference>
<feature type="coiled-coil region" evidence="8">
    <location>
        <begin position="677"/>
        <end position="840"/>
    </location>
</feature>
<dbReference type="OMA" id="HKARCWD"/>
<evidence type="ECO:0000313" key="11">
    <source>
        <dbReference type="Proteomes" id="UP000039865"/>
    </source>
</evidence>
<keyword evidence="2" id="KW-0132">Cell division</keyword>
<dbReference type="InParanoid" id="A0A078B464"/>
<reference evidence="10 11" key="1">
    <citation type="submission" date="2014-06" db="EMBL/GenBank/DDBJ databases">
        <authorList>
            <person name="Swart Estienne"/>
        </authorList>
    </citation>
    <scope>NUCLEOTIDE SEQUENCE [LARGE SCALE GENOMIC DNA]</scope>
    <source>
        <strain evidence="10 11">130c</strain>
    </source>
</reference>
<dbReference type="InterPro" id="IPR024704">
    <property type="entry name" value="SMC"/>
</dbReference>
<gene>
    <name evidence="10" type="primary">Contig7212.g7723</name>
    <name evidence="10" type="ORF">STYLEM_17107</name>
</gene>
<evidence type="ECO:0000256" key="8">
    <source>
        <dbReference type="SAM" id="Coils"/>
    </source>
</evidence>
<feature type="domain" description="SMC hinge" evidence="9">
    <location>
        <begin position="523"/>
        <end position="642"/>
    </location>
</feature>
<evidence type="ECO:0000256" key="4">
    <source>
        <dbReference type="ARBA" id="ARBA00023054"/>
    </source>
</evidence>
<evidence type="ECO:0000313" key="10">
    <source>
        <dbReference type="EMBL" id="CDW87992.1"/>
    </source>
</evidence>
<dbReference type="InterPro" id="IPR036277">
    <property type="entry name" value="SMC_hinge_sf"/>
</dbReference>
<dbReference type="EMBL" id="CCKQ01016117">
    <property type="protein sequence ID" value="CDW87992.1"/>
    <property type="molecule type" value="Genomic_DNA"/>
</dbReference>
<keyword evidence="6" id="KW-0131">Cell cycle</keyword>
<dbReference type="AlphaFoldDB" id="A0A078B464"/>
<name>A0A078B464_STYLE</name>
<proteinExistence type="inferred from homology"/>
<dbReference type="GO" id="GO:0007062">
    <property type="term" value="P:sister chromatid cohesion"/>
    <property type="evidence" value="ECO:0007669"/>
    <property type="project" value="TreeGrafter"/>
</dbReference>
<dbReference type="GO" id="GO:0016887">
    <property type="term" value="F:ATP hydrolysis activity"/>
    <property type="evidence" value="ECO:0007669"/>
    <property type="project" value="InterPro"/>
</dbReference>
<dbReference type="GO" id="GO:0005634">
    <property type="term" value="C:nucleus"/>
    <property type="evidence" value="ECO:0007669"/>
    <property type="project" value="UniProtKB-SubCell"/>
</dbReference>
<dbReference type="SUPFAM" id="SSF52540">
    <property type="entry name" value="P-loop containing nucleoside triphosphate hydrolases"/>
    <property type="match status" value="2"/>
</dbReference>
<dbReference type="SMART" id="SM00968">
    <property type="entry name" value="SMC_hinge"/>
    <property type="match status" value="1"/>
</dbReference>
<dbReference type="Pfam" id="PF02463">
    <property type="entry name" value="SMC_N"/>
    <property type="match status" value="1"/>
</dbReference>
<sequence length="1211" mass="141246">MAQRDQIQYDQLQLCSLEVQNFKSFEGHHVIGPCLSFTAIVGPNGGGKSNILDGIAFCLLLKHISKKHKHLNELIYREEHENYKENRREMSVKLNFKAVQILSGQTQEFSLKRMINANGIQEYFFNNQPLLAEEYLMKINDYHLNINNFCAYQGKLEELCFRQEGQHLVQMFEELSGSLQFKPQCDQLNQKIAKCDDQIKDDTEILHNLRIEKVKLKGLQDFVEQMKDCLQQQKEIESQLHFSDILLSEKNIRYYDEQLSTYTNSFQETIQMRQDVLNEMRKQEAEMKKLQNQEENTQKKLKSKKDELLSMQSNQFNKQKEIDSTKNMITQKRNMLHQFQSEVDQVQQKIKENRQSIEASRQKLNTINEQMIDNEDLKMQDSIRDEYLTIKSKIESENAQIGRQMALIEQKINYLNQRKANFQGQIYQQKNQNSKVLDFEHQQIEINELKKEQKAKEQELKQLHSSLAQLKDQQVNNKDSIKVLEKTLLEKEYELKDFENEKQLKSQDVKLSQILEELKKRCKGYLGQLYELIKPINAQYDIAVKVALSKCLRFLVVDTPQTAEYCTEFLKEKGLFKDVLVLSNVPERHLNSKLVKDIKQDGNLVYDVLEVSRRHQHLDKAIRYFVADKVVCKNFDTAIKLQRMGVKDIVTEDGTEFKQGMISGGQHTNIFNLNLGNFKMDRDIKRLVDEISNLEQKLNALKEVENGDNGILKVMRDISRVETEVELIKQKIVEKDKETKNYKEAQSDFQKSVQTLEKQIQEIQKQLDQATSTKDDLQRDLSEAQTDAYSKFVQRLGFKSIQDYENSQQNQQVSSLNEEKNKLLQTISQCEKEIEFLERNDNFKSMQALEAVLKQEEDKLHSLISGQYHGDMVQKLQVEIKDLDSEIQLIKKNIQDVNSKQMSQKSQNESLQNRLEHFQKEININKIQLKNEQLVKQARFEEAQLSHMIENNANDISQLDFNHKLGIENIDEITIEEVQELIAIKKEKLRKLKLKEDEFNKNAALVPESDPNVALINDKITQLKDNVDKLSQEKQQYVSELKKLSEQRLNLFLMFFDNVASIINDVYAELTVKDSNLNQGGKISIFIEDRSNPFQKNIHFFPMPPSKSHIYDVSQLSGGEKTVAALALIFALIQVRKPPLLILDEVDAFLDQENVHLVTGFIKNKLKTQVLIISHKEIVIKHTDSLIGASFSKDQRTSLTHSLDLRKYLDK</sequence>
<dbReference type="SUPFAM" id="SSF75553">
    <property type="entry name" value="Smc hinge domain"/>
    <property type="match status" value="1"/>
</dbReference>
<dbReference type="GO" id="GO:0003677">
    <property type="term" value="F:DNA binding"/>
    <property type="evidence" value="ECO:0007669"/>
    <property type="project" value="TreeGrafter"/>
</dbReference>
<organism evidence="10 11">
    <name type="scientific">Stylonychia lemnae</name>
    <name type="common">Ciliate</name>
    <dbReference type="NCBI Taxonomy" id="5949"/>
    <lineage>
        <taxon>Eukaryota</taxon>
        <taxon>Sar</taxon>
        <taxon>Alveolata</taxon>
        <taxon>Ciliophora</taxon>
        <taxon>Intramacronucleata</taxon>
        <taxon>Spirotrichea</taxon>
        <taxon>Stichotrichia</taxon>
        <taxon>Sporadotrichida</taxon>
        <taxon>Oxytrichidae</taxon>
        <taxon>Stylonychinae</taxon>
        <taxon>Stylonychia</taxon>
    </lineage>
</organism>
<keyword evidence="4 8" id="KW-0175">Coiled coil</keyword>
<feature type="coiled-coil region" evidence="8">
    <location>
        <begin position="975"/>
        <end position="1047"/>
    </location>
</feature>
<evidence type="ECO:0000256" key="6">
    <source>
        <dbReference type="ARBA" id="ARBA00023306"/>
    </source>
</evidence>
<dbReference type="PANTHER" id="PTHR18937:SF12">
    <property type="entry name" value="STRUCTURAL MAINTENANCE OF CHROMOSOMES PROTEIN"/>
    <property type="match status" value="1"/>
</dbReference>
<evidence type="ECO:0000256" key="2">
    <source>
        <dbReference type="ARBA" id="ARBA00022618"/>
    </source>
</evidence>
<comment type="subcellular location">
    <subcellularLocation>
        <location evidence="1 7">Nucleus</location>
    </subcellularLocation>
</comment>
<dbReference type="Proteomes" id="UP000039865">
    <property type="component" value="Unassembled WGS sequence"/>
</dbReference>
<dbReference type="InterPro" id="IPR010935">
    <property type="entry name" value="SMC_hinge"/>
</dbReference>
<dbReference type="Gene3D" id="3.40.50.300">
    <property type="entry name" value="P-loop containing nucleotide triphosphate hydrolases"/>
    <property type="match status" value="2"/>
</dbReference>
<dbReference type="InterPro" id="IPR003395">
    <property type="entry name" value="RecF/RecN/SMC_N"/>
</dbReference>
<evidence type="ECO:0000256" key="3">
    <source>
        <dbReference type="ARBA" id="ARBA00022776"/>
    </source>
</evidence>
<evidence type="ECO:0000256" key="1">
    <source>
        <dbReference type="ARBA" id="ARBA00004123"/>
    </source>
</evidence>
<keyword evidence="5 7" id="KW-0539">Nucleus</keyword>
<dbReference type="OrthoDB" id="313493at2759"/>